<keyword evidence="2" id="KW-1133">Transmembrane helix</keyword>
<proteinExistence type="predicted"/>
<dbReference type="KEGG" id="vpd:VAPA_1c44370"/>
<evidence type="ECO:0000313" key="4">
    <source>
        <dbReference type="Proteomes" id="UP000016223"/>
    </source>
</evidence>
<keyword evidence="2" id="KW-0472">Membrane</keyword>
<keyword evidence="2" id="KW-0812">Transmembrane</keyword>
<gene>
    <name evidence="3" type="ORF">VAPA_1c44370</name>
</gene>
<protein>
    <recommendedName>
        <fullName evidence="5">Transmembrane protein</fullName>
    </recommendedName>
</protein>
<dbReference type="RefSeq" id="WP_021008952.1">
    <property type="nucleotide sequence ID" value="NC_022247.1"/>
</dbReference>
<feature type="transmembrane region" description="Helical" evidence="2">
    <location>
        <begin position="81"/>
        <end position="102"/>
    </location>
</feature>
<feature type="region of interest" description="Disordered" evidence="1">
    <location>
        <begin position="176"/>
        <end position="195"/>
    </location>
</feature>
<evidence type="ECO:0000256" key="2">
    <source>
        <dbReference type="SAM" id="Phobius"/>
    </source>
</evidence>
<feature type="transmembrane region" description="Helical" evidence="2">
    <location>
        <begin position="36"/>
        <end position="56"/>
    </location>
</feature>
<name>T1XHA8_VARPD</name>
<sequence>MIQKTLGWSIVVALVAAAGWFGRVVPFAEQWPMFEALRTTAAIIFAVIGAWMAIIYPERLKLSMRNPDQAEQGNSSGMGQLFTPVVNSTAILCVILILGAVAPVAKKYPLPFDPSLARGISYALLVALTIWQLWTVILSLVPASLIKSYADREDATTRVRNGMFAIAGRLKADVKDAGGGEVPTVPSKHTPERDA</sequence>
<dbReference type="EMBL" id="CP003911">
    <property type="protein sequence ID" value="AGU51510.1"/>
    <property type="molecule type" value="Genomic_DNA"/>
</dbReference>
<dbReference type="AlphaFoldDB" id="T1XHA8"/>
<feature type="transmembrane region" description="Helical" evidence="2">
    <location>
        <begin position="122"/>
        <end position="143"/>
    </location>
</feature>
<dbReference type="Proteomes" id="UP000016223">
    <property type="component" value="Chromosome 1"/>
</dbReference>
<dbReference type="HOGENOM" id="CLU_133232_0_0_4"/>
<reference evidence="3 4" key="1">
    <citation type="submission" date="2012-10" db="EMBL/GenBank/DDBJ databases">
        <title>Genome sequence of Variovorax paradoxus B4.</title>
        <authorList>
            <person name="Schuldes J."/>
            <person name="Brandt U."/>
            <person name="Hiessl S."/>
            <person name="Wuebbeler J.H."/>
            <person name="Thuermer A."/>
            <person name="Steinbuechel A."/>
            <person name="Daniel R."/>
        </authorList>
    </citation>
    <scope>NUCLEOTIDE SEQUENCE [LARGE SCALE GENOMIC DNA]</scope>
    <source>
        <strain evidence="3 4">B4</strain>
    </source>
</reference>
<organism evidence="3 4">
    <name type="scientific">Variovorax paradoxus B4</name>
    <dbReference type="NCBI Taxonomy" id="1246301"/>
    <lineage>
        <taxon>Bacteria</taxon>
        <taxon>Pseudomonadati</taxon>
        <taxon>Pseudomonadota</taxon>
        <taxon>Betaproteobacteria</taxon>
        <taxon>Burkholderiales</taxon>
        <taxon>Comamonadaceae</taxon>
        <taxon>Variovorax</taxon>
    </lineage>
</organism>
<evidence type="ECO:0000313" key="3">
    <source>
        <dbReference type="EMBL" id="AGU51510.1"/>
    </source>
</evidence>
<evidence type="ECO:0000256" key="1">
    <source>
        <dbReference type="SAM" id="MobiDB-lite"/>
    </source>
</evidence>
<accession>T1XHA8</accession>
<evidence type="ECO:0008006" key="5">
    <source>
        <dbReference type="Google" id="ProtNLM"/>
    </source>
</evidence>